<dbReference type="OrthoDB" id="608866at2759"/>
<proteinExistence type="predicted"/>
<evidence type="ECO:0000313" key="3">
    <source>
        <dbReference type="Proteomes" id="UP000325577"/>
    </source>
</evidence>
<feature type="region of interest" description="Disordered" evidence="1">
    <location>
        <begin position="1"/>
        <end position="30"/>
    </location>
</feature>
<dbReference type="EMBL" id="CM018046">
    <property type="protein sequence ID" value="KAA8526657.1"/>
    <property type="molecule type" value="Genomic_DNA"/>
</dbReference>
<reference evidence="2 3" key="1">
    <citation type="submission" date="2019-09" db="EMBL/GenBank/DDBJ databases">
        <title>A chromosome-level genome assembly of the Chinese tupelo Nyssa sinensis.</title>
        <authorList>
            <person name="Yang X."/>
            <person name="Kang M."/>
            <person name="Yang Y."/>
            <person name="Xiong H."/>
            <person name="Wang M."/>
            <person name="Zhang Z."/>
            <person name="Wang Z."/>
            <person name="Wu H."/>
            <person name="Ma T."/>
            <person name="Liu J."/>
            <person name="Xi Z."/>
        </authorList>
    </citation>
    <scope>NUCLEOTIDE SEQUENCE [LARGE SCALE GENOMIC DNA]</scope>
    <source>
        <strain evidence="2">J267</strain>
        <tissue evidence="2">Leaf</tissue>
    </source>
</reference>
<feature type="region of interest" description="Disordered" evidence="1">
    <location>
        <begin position="48"/>
        <end position="85"/>
    </location>
</feature>
<protein>
    <submittedName>
        <fullName evidence="2">Uncharacterized protein</fullName>
    </submittedName>
</protein>
<organism evidence="2 3">
    <name type="scientific">Nyssa sinensis</name>
    <dbReference type="NCBI Taxonomy" id="561372"/>
    <lineage>
        <taxon>Eukaryota</taxon>
        <taxon>Viridiplantae</taxon>
        <taxon>Streptophyta</taxon>
        <taxon>Embryophyta</taxon>
        <taxon>Tracheophyta</taxon>
        <taxon>Spermatophyta</taxon>
        <taxon>Magnoliopsida</taxon>
        <taxon>eudicotyledons</taxon>
        <taxon>Gunneridae</taxon>
        <taxon>Pentapetalae</taxon>
        <taxon>asterids</taxon>
        <taxon>Cornales</taxon>
        <taxon>Nyssaceae</taxon>
        <taxon>Nyssa</taxon>
    </lineage>
</organism>
<sequence>MKRKNLGGGRARLSQLPPKPSAMALNFLGDQPPHFEASTDCFHNNIPVNEANNDSVHNLVPDSSDSDDNGPRHDLAPNTNGQRDFLPEKLGAKASSVNEGNDVVNRCGDNTRLGDHDQHKIVLEQLVHSKPIIACGSDGVCCREEETGHQFEILQAVKRVLAEHPKQVDDHEHERVVEDEQQAEPLSASPVEEDTMLDGALHTST</sequence>
<keyword evidence="3" id="KW-1185">Reference proteome</keyword>
<name>A0A5J5AB23_9ASTE</name>
<gene>
    <name evidence="2" type="ORF">F0562_008140</name>
</gene>
<dbReference type="AlphaFoldDB" id="A0A5J5AB23"/>
<dbReference type="Proteomes" id="UP000325577">
    <property type="component" value="Linkage Group LG3"/>
</dbReference>
<evidence type="ECO:0000256" key="1">
    <source>
        <dbReference type="SAM" id="MobiDB-lite"/>
    </source>
</evidence>
<accession>A0A5J5AB23</accession>
<feature type="compositionally biased region" description="Gly residues" evidence="1">
    <location>
        <begin position="1"/>
        <end position="10"/>
    </location>
</feature>
<feature type="compositionally biased region" description="Basic and acidic residues" evidence="1">
    <location>
        <begin position="167"/>
        <end position="178"/>
    </location>
</feature>
<evidence type="ECO:0000313" key="2">
    <source>
        <dbReference type="EMBL" id="KAA8526657.1"/>
    </source>
</evidence>
<feature type="region of interest" description="Disordered" evidence="1">
    <location>
        <begin position="167"/>
        <end position="205"/>
    </location>
</feature>